<name>E9HMS9_DAPPU</name>
<feature type="region of interest" description="Disordered" evidence="1">
    <location>
        <begin position="1"/>
        <end position="109"/>
    </location>
</feature>
<feature type="compositionally biased region" description="Basic and acidic residues" evidence="1">
    <location>
        <begin position="69"/>
        <end position="83"/>
    </location>
</feature>
<organism evidence="2 3">
    <name type="scientific">Daphnia pulex</name>
    <name type="common">Water flea</name>
    <dbReference type="NCBI Taxonomy" id="6669"/>
    <lineage>
        <taxon>Eukaryota</taxon>
        <taxon>Metazoa</taxon>
        <taxon>Ecdysozoa</taxon>
        <taxon>Arthropoda</taxon>
        <taxon>Crustacea</taxon>
        <taxon>Branchiopoda</taxon>
        <taxon>Diplostraca</taxon>
        <taxon>Cladocera</taxon>
        <taxon>Anomopoda</taxon>
        <taxon>Daphniidae</taxon>
        <taxon>Daphnia</taxon>
    </lineage>
</organism>
<sequence>MVGGANPAKHTRSKKKETVVTEEDNENEATVQTETEPPGDNPPSDGTNKPETYEDSDAEDGDDEEDEQEKPVKFGRKTTEKKPQTLNKKMRKTPKMRTENENMRKEIKE</sequence>
<dbReference type="Proteomes" id="UP000000305">
    <property type="component" value="Unassembled WGS sequence"/>
</dbReference>
<dbReference type="InParanoid" id="E9HMS9"/>
<keyword evidence="3" id="KW-1185">Reference proteome</keyword>
<accession>E9HMS9</accession>
<feature type="compositionally biased region" description="Acidic residues" evidence="1">
    <location>
        <begin position="53"/>
        <end position="68"/>
    </location>
</feature>
<reference evidence="2 3" key="1">
    <citation type="journal article" date="2011" name="Science">
        <title>The ecoresponsive genome of Daphnia pulex.</title>
        <authorList>
            <person name="Colbourne J.K."/>
            <person name="Pfrender M.E."/>
            <person name="Gilbert D."/>
            <person name="Thomas W.K."/>
            <person name="Tucker A."/>
            <person name="Oakley T.H."/>
            <person name="Tokishita S."/>
            <person name="Aerts A."/>
            <person name="Arnold G.J."/>
            <person name="Basu M.K."/>
            <person name="Bauer D.J."/>
            <person name="Caceres C.E."/>
            <person name="Carmel L."/>
            <person name="Casola C."/>
            <person name="Choi J.H."/>
            <person name="Detter J.C."/>
            <person name="Dong Q."/>
            <person name="Dusheyko S."/>
            <person name="Eads B.D."/>
            <person name="Frohlich T."/>
            <person name="Geiler-Samerotte K.A."/>
            <person name="Gerlach D."/>
            <person name="Hatcher P."/>
            <person name="Jogdeo S."/>
            <person name="Krijgsveld J."/>
            <person name="Kriventseva E.V."/>
            <person name="Kultz D."/>
            <person name="Laforsch C."/>
            <person name="Lindquist E."/>
            <person name="Lopez J."/>
            <person name="Manak J.R."/>
            <person name="Muller J."/>
            <person name="Pangilinan J."/>
            <person name="Patwardhan R.P."/>
            <person name="Pitluck S."/>
            <person name="Pritham E.J."/>
            <person name="Rechtsteiner A."/>
            <person name="Rho M."/>
            <person name="Rogozin I.B."/>
            <person name="Sakarya O."/>
            <person name="Salamov A."/>
            <person name="Schaack S."/>
            <person name="Shapiro H."/>
            <person name="Shiga Y."/>
            <person name="Skalitzky C."/>
            <person name="Smith Z."/>
            <person name="Souvorov A."/>
            <person name="Sung W."/>
            <person name="Tang Z."/>
            <person name="Tsuchiya D."/>
            <person name="Tu H."/>
            <person name="Vos H."/>
            <person name="Wang M."/>
            <person name="Wolf Y.I."/>
            <person name="Yamagata H."/>
            <person name="Yamada T."/>
            <person name="Ye Y."/>
            <person name="Shaw J.R."/>
            <person name="Andrews J."/>
            <person name="Crease T.J."/>
            <person name="Tang H."/>
            <person name="Lucas S.M."/>
            <person name="Robertson H.M."/>
            <person name="Bork P."/>
            <person name="Koonin E.V."/>
            <person name="Zdobnov E.M."/>
            <person name="Grigoriev I.V."/>
            <person name="Lynch M."/>
            <person name="Boore J.L."/>
        </authorList>
    </citation>
    <scope>NUCLEOTIDE SEQUENCE [LARGE SCALE GENOMIC DNA]</scope>
</reference>
<proteinExistence type="predicted"/>
<evidence type="ECO:0000313" key="3">
    <source>
        <dbReference type="Proteomes" id="UP000000305"/>
    </source>
</evidence>
<dbReference type="KEGG" id="dpx:DAPPUDRAFT_115857"/>
<dbReference type="AlphaFoldDB" id="E9HMS9"/>
<feature type="compositionally biased region" description="Basic and acidic residues" evidence="1">
    <location>
        <begin position="96"/>
        <end position="109"/>
    </location>
</feature>
<dbReference type="HOGENOM" id="CLU_2186554_0_0_1"/>
<evidence type="ECO:0000256" key="1">
    <source>
        <dbReference type="SAM" id="MobiDB-lite"/>
    </source>
</evidence>
<protein>
    <submittedName>
        <fullName evidence="2">Uncharacterized protein</fullName>
    </submittedName>
</protein>
<evidence type="ECO:0000313" key="2">
    <source>
        <dbReference type="EMBL" id="EFX66960.1"/>
    </source>
</evidence>
<gene>
    <name evidence="2" type="ORF">DAPPUDRAFT_115857</name>
</gene>
<dbReference type="EMBL" id="GL732689">
    <property type="protein sequence ID" value="EFX66960.1"/>
    <property type="molecule type" value="Genomic_DNA"/>
</dbReference>